<reference evidence="2 3" key="1">
    <citation type="submission" date="2020-08" db="EMBL/GenBank/DDBJ databases">
        <title>Genomic Encyclopedia of Type Strains, Phase III (KMG-III): the genomes of soil and plant-associated and newly described type strains.</title>
        <authorList>
            <person name="Whitman W."/>
        </authorList>
    </citation>
    <scope>NUCLEOTIDE SEQUENCE [LARGE SCALE GENOMIC DNA]</scope>
    <source>
        <strain evidence="2 3">CECT 5885</strain>
    </source>
</reference>
<dbReference type="Pfam" id="PF04264">
    <property type="entry name" value="YceI"/>
    <property type="match status" value="1"/>
</dbReference>
<protein>
    <submittedName>
        <fullName evidence="2">Polyisoprenoid-binding protein YceI</fullName>
    </submittedName>
</protein>
<gene>
    <name evidence="2" type="ORF">FHS24_000315</name>
</gene>
<feature type="domain" description="Lipid/polyisoprenoid-binding YceI-like" evidence="1">
    <location>
        <begin position="33"/>
        <end position="197"/>
    </location>
</feature>
<proteinExistence type="predicted"/>
<accession>A0A839TCK5</accession>
<dbReference type="EMBL" id="JACHXL010000001">
    <property type="protein sequence ID" value="MBB3105824.1"/>
    <property type="molecule type" value="Genomic_DNA"/>
</dbReference>
<dbReference type="AlphaFoldDB" id="A0A839TCK5"/>
<keyword evidence="3" id="KW-1185">Reference proteome</keyword>
<dbReference type="PANTHER" id="PTHR34406">
    <property type="entry name" value="PROTEIN YCEI"/>
    <property type="match status" value="1"/>
</dbReference>
<dbReference type="InterPro" id="IPR036761">
    <property type="entry name" value="TTHA0802/YceI-like_sf"/>
</dbReference>
<dbReference type="SMART" id="SM00867">
    <property type="entry name" value="YceI"/>
    <property type="match status" value="1"/>
</dbReference>
<name>A0A839TCK5_9GAMM</name>
<comment type="caution">
    <text evidence="2">The sequence shown here is derived from an EMBL/GenBank/DDBJ whole genome shotgun (WGS) entry which is preliminary data.</text>
</comment>
<dbReference type="Gene3D" id="2.40.128.110">
    <property type="entry name" value="Lipid/polyisoprenoid-binding, YceI-like"/>
    <property type="match status" value="1"/>
</dbReference>
<sequence length="199" mass="22363">MSNLLENKQSRYLPLLLILLTMVNTIGGSYAASYIINPNNTNVSFAIERFKSLSMTGGFYQVKGQLQYDPILKAGDISLIIPINSLDTGSKGFNKNLKGVDFFDIQRFPSAHFQSTNWYFNKSKVTRVDGNLTLHGVTHPISLTANEFNCYLNATAKNEVCTGVFSTTIDRTKWNINKHSWFGLTKNLDLNVHVEAMKQ</sequence>
<dbReference type="InterPro" id="IPR007372">
    <property type="entry name" value="Lipid/polyisoprenoid-bd_YceI"/>
</dbReference>
<evidence type="ECO:0000259" key="1">
    <source>
        <dbReference type="SMART" id="SM00867"/>
    </source>
</evidence>
<dbReference type="Proteomes" id="UP000588111">
    <property type="component" value="Unassembled WGS sequence"/>
</dbReference>
<evidence type="ECO:0000313" key="3">
    <source>
        <dbReference type="Proteomes" id="UP000588111"/>
    </source>
</evidence>
<dbReference type="SUPFAM" id="SSF101874">
    <property type="entry name" value="YceI-like"/>
    <property type="match status" value="1"/>
</dbReference>
<dbReference type="PANTHER" id="PTHR34406:SF2">
    <property type="entry name" value="PERIPLASMIC PROTEIN"/>
    <property type="match status" value="1"/>
</dbReference>
<evidence type="ECO:0000313" key="2">
    <source>
        <dbReference type="EMBL" id="MBB3105824.1"/>
    </source>
</evidence>
<organism evidence="2 3">
    <name type="scientific">Psychrobacter luti</name>
    <dbReference type="NCBI Taxonomy" id="198481"/>
    <lineage>
        <taxon>Bacteria</taxon>
        <taxon>Pseudomonadati</taxon>
        <taxon>Pseudomonadota</taxon>
        <taxon>Gammaproteobacteria</taxon>
        <taxon>Moraxellales</taxon>
        <taxon>Moraxellaceae</taxon>
        <taxon>Psychrobacter</taxon>
    </lineage>
</organism>
<dbReference type="RefSeq" id="WP_183618141.1">
    <property type="nucleotide sequence ID" value="NZ_CAJHAH010000004.1"/>
</dbReference>